<reference evidence="3" key="1">
    <citation type="journal article" date="2019" name="Int. J. Syst. Evol. Microbiol.">
        <title>The Global Catalogue of Microorganisms (GCM) 10K type strain sequencing project: providing services to taxonomists for standard genome sequencing and annotation.</title>
        <authorList>
            <consortium name="The Broad Institute Genomics Platform"/>
            <consortium name="The Broad Institute Genome Sequencing Center for Infectious Disease"/>
            <person name="Wu L."/>
            <person name="Ma J."/>
        </authorList>
    </citation>
    <scope>NUCLEOTIDE SEQUENCE [LARGE SCALE GENOMIC DNA]</scope>
    <source>
        <strain evidence="3">JCM 16916</strain>
    </source>
</reference>
<dbReference type="PANTHER" id="PTHR34846">
    <property type="entry name" value="4-CARBOXYMUCONOLACTONE DECARBOXYLASE FAMILY PROTEIN (AFU_ORTHOLOGUE AFUA_6G11590)"/>
    <property type="match status" value="1"/>
</dbReference>
<dbReference type="InterPro" id="IPR029032">
    <property type="entry name" value="AhpD-like"/>
</dbReference>
<evidence type="ECO:0000259" key="1">
    <source>
        <dbReference type="Pfam" id="PF02627"/>
    </source>
</evidence>
<comment type="caution">
    <text evidence="2">The sequence shown here is derived from an EMBL/GenBank/DDBJ whole genome shotgun (WGS) entry which is preliminary data.</text>
</comment>
<proteinExistence type="predicted"/>
<keyword evidence="3" id="KW-1185">Reference proteome</keyword>
<dbReference type="RefSeq" id="WP_344760042.1">
    <property type="nucleotide sequence ID" value="NZ_BAAAZU010000016.1"/>
</dbReference>
<dbReference type="NCBIfam" id="TIGR00778">
    <property type="entry name" value="ahpD_dom"/>
    <property type="match status" value="1"/>
</dbReference>
<dbReference type="PANTHER" id="PTHR34846:SF10">
    <property type="entry name" value="CYTOPLASMIC PROTEIN"/>
    <property type="match status" value="1"/>
</dbReference>
<dbReference type="Proteomes" id="UP001501727">
    <property type="component" value="Unassembled WGS sequence"/>
</dbReference>
<dbReference type="SUPFAM" id="SSF69118">
    <property type="entry name" value="AhpD-like"/>
    <property type="match status" value="1"/>
</dbReference>
<sequence length="142" mass="16136">MSNTAFNHFAAIPGVFASLENVHTSIDDHGLDRVIYHLVHLRASQLNSCAYCVKMHTREARADGETNQRLDRLVVWEHVSDFTEKERAALAWTELLTNLDPKSDYGSARMRLREHFSETEASALTATIAMVNLWNRIQVSSH</sequence>
<dbReference type="InterPro" id="IPR003779">
    <property type="entry name" value="CMD-like"/>
</dbReference>
<accession>A0ABP7MPJ0</accession>
<dbReference type="EMBL" id="BAAAZU010000016">
    <property type="protein sequence ID" value="GAA3927580.1"/>
    <property type="molecule type" value="Genomic_DNA"/>
</dbReference>
<evidence type="ECO:0000313" key="2">
    <source>
        <dbReference type="EMBL" id="GAA3927580.1"/>
    </source>
</evidence>
<organism evidence="2 3">
    <name type="scientific">Luteimonas lutimaris</name>
    <dbReference type="NCBI Taxonomy" id="698645"/>
    <lineage>
        <taxon>Bacteria</taxon>
        <taxon>Pseudomonadati</taxon>
        <taxon>Pseudomonadota</taxon>
        <taxon>Gammaproteobacteria</taxon>
        <taxon>Lysobacterales</taxon>
        <taxon>Lysobacteraceae</taxon>
        <taxon>Luteimonas</taxon>
    </lineage>
</organism>
<feature type="domain" description="Carboxymuconolactone decarboxylase-like" evidence="1">
    <location>
        <begin position="13"/>
        <end position="94"/>
    </location>
</feature>
<dbReference type="Gene3D" id="1.20.1290.10">
    <property type="entry name" value="AhpD-like"/>
    <property type="match status" value="1"/>
</dbReference>
<protein>
    <submittedName>
        <fullName evidence="2">Carboxymuconolactone decarboxylase family protein</fullName>
    </submittedName>
</protein>
<dbReference type="InterPro" id="IPR004675">
    <property type="entry name" value="AhpD_core"/>
</dbReference>
<name>A0ABP7MPJ0_9GAMM</name>
<evidence type="ECO:0000313" key="3">
    <source>
        <dbReference type="Proteomes" id="UP001501727"/>
    </source>
</evidence>
<gene>
    <name evidence="2" type="ORF">GCM10022229_21980</name>
</gene>
<dbReference type="Pfam" id="PF02627">
    <property type="entry name" value="CMD"/>
    <property type="match status" value="1"/>
</dbReference>